<proteinExistence type="predicted"/>
<evidence type="ECO:0000256" key="2">
    <source>
        <dbReference type="SAM" id="Phobius"/>
    </source>
</evidence>
<dbReference type="AlphaFoldDB" id="A0A5J4P639"/>
<organism evidence="3">
    <name type="scientific">termite gut metagenome</name>
    <dbReference type="NCBI Taxonomy" id="433724"/>
    <lineage>
        <taxon>unclassified sequences</taxon>
        <taxon>metagenomes</taxon>
        <taxon>organismal metagenomes</taxon>
    </lineage>
</organism>
<keyword evidence="2" id="KW-0812">Transmembrane</keyword>
<feature type="transmembrane region" description="Helical" evidence="2">
    <location>
        <begin position="129"/>
        <end position="150"/>
    </location>
</feature>
<comment type="caution">
    <text evidence="3">The sequence shown here is derived from an EMBL/GenBank/DDBJ whole genome shotgun (WGS) entry which is preliminary data.</text>
</comment>
<keyword evidence="1" id="KW-0175">Coiled coil</keyword>
<name>A0A5J4P639_9ZZZZ</name>
<sequence>QAQLTDEKGFMNSQDYREKSARLNILLKDLKAVIKQIERKIQIYGRTINKTIKNGLTRPLIFSLIRTSNTNSIHYNTEVQSMLVESRKWKVYLCASVPLCLTPLSTLNFQFSTKFGRAPCRGQAIRYNAFVRILTKAFSLLLLWFMQAYLGNLFHKICYFLSLQTSCEPVWL</sequence>
<dbReference type="EMBL" id="SNRY01011180">
    <property type="protein sequence ID" value="KAA6304846.1"/>
    <property type="molecule type" value="Genomic_DNA"/>
</dbReference>
<reference evidence="3" key="1">
    <citation type="submission" date="2019-03" db="EMBL/GenBank/DDBJ databases">
        <title>Single cell metagenomics reveals metabolic interactions within the superorganism composed of flagellate Streblomastix strix and complex community of Bacteroidetes bacteria on its surface.</title>
        <authorList>
            <person name="Treitli S.C."/>
            <person name="Kolisko M."/>
            <person name="Husnik F."/>
            <person name="Keeling P."/>
            <person name="Hampl V."/>
        </authorList>
    </citation>
    <scope>NUCLEOTIDE SEQUENCE</scope>
    <source>
        <strain evidence="3">STM</strain>
    </source>
</reference>
<evidence type="ECO:0000256" key="1">
    <source>
        <dbReference type="SAM" id="Coils"/>
    </source>
</evidence>
<keyword evidence="2" id="KW-0472">Membrane</keyword>
<protein>
    <submittedName>
        <fullName evidence="3">Uncharacterized protein</fullName>
    </submittedName>
</protein>
<feature type="coiled-coil region" evidence="1">
    <location>
        <begin position="20"/>
        <end position="47"/>
    </location>
</feature>
<keyword evidence="2" id="KW-1133">Transmembrane helix</keyword>
<evidence type="ECO:0000313" key="3">
    <source>
        <dbReference type="EMBL" id="KAA6304846.1"/>
    </source>
</evidence>
<accession>A0A5J4P639</accession>
<gene>
    <name evidence="3" type="ORF">EZS27_043503</name>
</gene>
<feature type="non-terminal residue" evidence="3">
    <location>
        <position position="1"/>
    </location>
</feature>